<protein>
    <submittedName>
        <fullName evidence="1">Uncharacterized protein</fullName>
    </submittedName>
</protein>
<evidence type="ECO:0000313" key="4">
    <source>
        <dbReference type="Proteomes" id="UP000663870"/>
    </source>
</evidence>
<dbReference type="EMBL" id="CAJNOL010011435">
    <property type="protein sequence ID" value="CAF1655349.1"/>
    <property type="molecule type" value="Genomic_DNA"/>
</dbReference>
<evidence type="ECO:0000313" key="3">
    <source>
        <dbReference type="Proteomes" id="UP000663854"/>
    </source>
</evidence>
<dbReference type="Proteomes" id="UP000663870">
    <property type="component" value="Unassembled WGS sequence"/>
</dbReference>
<accession>A0A815T1E0</accession>
<name>A0A815T1E0_9BILA</name>
<organism evidence="1 3">
    <name type="scientific">Rotaria sordida</name>
    <dbReference type="NCBI Taxonomy" id="392033"/>
    <lineage>
        <taxon>Eukaryota</taxon>
        <taxon>Metazoa</taxon>
        <taxon>Spiralia</taxon>
        <taxon>Gnathifera</taxon>
        <taxon>Rotifera</taxon>
        <taxon>Eurotatoria</taxon>
        <taxon>Bdelloidea</taxon>
        <taxon>Philodinida</taxon>
        <taxon>Philodinidae</taxon>
        <taxon>Rotaria</taxon>
    </lineage>
</organism>
<evidence type="ECO:0000313" key="1">
    <source>
        <dbReference type="EMBL" id="CAF1501433.1"/>
    </source>
</evidence>
<dbReference type="AlphaFoldDB" id="A0A815T1E0"/>
<keyword evidence="4" id="KW-1185">Reference proteome</keyword>
<reference evidence="1" key="1">
    <citation type="submission" date="2021-02" db="EMBL/GenBank/DDBJ databases">
        <authorList>
            <person name="Nowell W R."/>
        </authorList>
    </citation>
    <scope>NUCLEOTIDE SEQUENCE</scope>
</reference>
<gene>
    <name evidence="2" type="ORF">JXQ802_LOCUS55184</name>
    <name evidence="1" type="ORF">PYM288_LOCUS38669</name>
</gene>
<proteinExistence type="predicted"/>
<sequence>MASEHINQDKSFQNKTNEDYINGDVQFSVGEQSGTIRQQFWATIYKECPMCKKYTVIYQCLGQESANDVRNLQWDKTTRKLPDKHEYSSYTSFYHDEEGLEPENFETQYWMQ</sequence>
<dbReference type="Proteomes" id="UP000663854">
    <property type="component" value="Unassembled WGS sequence"/>
</dbReference>
<comment type="caution">
    <text evidence="1">The sequence shown here is derived from an EMBL/GenBank/DDBJ whole genome shotgun (WGS) entry which is preliminary data.</text>
</comment>
<evidence type="ECO:0000313" key="2">
    <source>
        <dbReference type="EMBL" id="CAF1655349.1"/>
    </source>
</evidence>
<dbReference type="EMBL" id="CAJNOH010009646">
    <property type="protein sequence ID" value="CAF1501433.1"/>
    <property type="molecule type" value="Genomic_DNA"/>
</dbReference>